<proteinExistence type="predicted"/>
<reference evidence="2 3" key="1">
    <citation type="submission" date="2017-07" db="EMBL/GenBank/DDBJ databases">
        <title>Draft Genome Sequences of Select Purple Nonsulfur Bacteria.</title>
        <authorList>
            <person name="Lasarre B."/>
            <person name="Mckinlay J.B."/>
        </authorList>
    </citation>
    <scope>NUCLEOTIDE SEQUENCE [LARGE SCALE GENOMIC DNA]</scope>
    <source>
        <strain evidence="2 3">DSM 11290</strain>
    </source>
</reference>
<evidence type="ECO:0000313" key="2">
    <source>
        <dbReference type="EMBL" id="RAI24889.1"/>
    </source>
</evidence>
<comment type="caution">
    <text evidence="2">The sequence shown here is derived from an EMBL/GenBank/DDBJ whole genome shotgun (WGS) entry which is preliminary data.</text>
</comment>
<sequence length="268" mass="29397">MWNRANARWRPRVPGGEAGPGMSYSLINLFYDAQNGDAMENIARQYGLSMDNAERVVEAMLPAFSLGLKRNTANPLALAGFLQALRTGRHQRYYLDPMAAFTPTRRHEEDVILGHLLGSKEISRAVSDQVEQATGIATNVVREMLPAVAAILMGGLAHEAPKQAMAMPLEDFLEGFARGRPEPPPPEPEFNVLDALGDFLEGFGRGREAPSEEEVAAEDVDETPPATGEEMFGSLFDAGLDIQRAHMRAIRAIFATADEAEDEEEEEE</sequence>
<evidence type="ECO:0000256" key="1">
    <source>
        <dbReference type="SAM" id="MobiDB-lite"/>
    </source>
</evidence>
<feature type="region of interest" description="Disordered" evidence="1">
    <location>
        <begin position="204"/>
        <end position="225"/>
    </location>
</feature>
<dbReference type="Pfam" id="PF06078">
    <property type="entry name" value="DUF937"/>
    <property type="match status" value="1"/>
</dbReference>
<name>A0A327JEW9_9HYPH</name>
<protein>
    <recommendedName>
        <fullName evidence="4">DUF937 domain-containing protein</fullName>
    </recommendedName>
</protein>
<dbReference type="InterPro" id="IPR009282">
    <property type="entry name" value="DUF937"/>
</dbReference>
<organism evidence="2 3">
    <name type="scientific">Rhodobium orientis</name>
    <dbReference type="NCBI Taxonomy" id="34017"/>
    <lineage>
        <taxon>Bacteria</taxon>
        <taxon>Pseudomonadati</taxon>
        <taxon>Pseudomonadota</taxon>
        <taxon>Alphaproteobacteria</taxon>
        <taxon>Hyphomicrobiales</taxon>
        <taxon>Rhodobiaceae</taxon>
        <taxon>Rhodobium</taxon>
    </lineage>
</organism>
<gene>
    <name evidence="2" type="ORF">CH339_20675</name>
</gene>
<accession>A0A327JEW9</accession>
<dbReference type="AlphaFoldDB" id="A0A327JEW9"/>
<evidence type="ECO:0008006" key="4">
    <source>
        <dbReference type="Google" id="ProtNLM"/>
    </source>
</evidence>
<keyword evidence="3" id="KW-1185">Reference proteome</keyword>
<dbReference type="OrthoDB" id="5526542at2"/>
<feature type="compositionally biased region" description="Acidic residues" evidence="1">
    <location>
        <begin position="211"/>
        <end position="222"/>
    </location>
</feature>
<dbReference type="EMBL" id="NPEV01000063">
    <property type="protein sequence ID" value="RAI24889.1"/>
    <property type="molecule type" value="Genomic_DNA"/>
</dbReference>
<evidence type="ECO:0000313" key="3">
    <source>
        <dbReference type="Proteomes" id="UP000249299"/>
    </source>
</evidence>
<dbReference type="Proteomes" id="UP000249299">
    <property type="component" value="Unassembled WGS sequence"/>
</dbReference>